<evidence type="ECO:0000256" key="3">
    <source>
        <dbReference type="ARBA" id="ARBA00022448"/>
    </source>
</evidence>
<dbReference type="PANTHER" id="PTHR43562">
    <property type="entry name" value="NAPA-TYPE SODIUM/HYDROGEN ANTIPORTER"/>
    <property type="match status" value="1"/>
</dbReference>
<proteinExistence type="inferred from homology"/>
<reference evidence="11 12" key="1">
    <citation type="submission" date="2018-07" db="EMBL/GenBank/DDBJ databases">
        <title>Genome sequence of Rhodococcus rhodnii ATCC 35071 from Rhodnius prolixus.</title>
        <authorList>
            <person name="Patel V."/>
            <person name="Vogel K.J."/>
        </authorList>
    </citation>
    <scope>NUCLEOTIDE SEQUENCE [LARGE SCALE GENOMIC DNA]</scope>
    <source>
        <strain evidence="11 12">ATCC 35071</strain>
    </source>
</reference>
<feature type="transmembrane region" description="Helical" evidence="9">
    <location>
        <begin position="172"/>
        <end position="192"/>
    </location>
</feature>
<evidence type="ECO:0000256" key="4">
    <source>
        <dbReference type="ARBA" id="ARBA00022449"/>
    </source>
</evidence>
<keyword evidence="6 9" id="KW-1133">Transmembrane helix</keyword>
<evidence type="ECO:0000256" key="8">
    <source>
        <dbReference type="ARBA" id="ARBA00023136"/>
    </source>
</evidence>
<feature type="transmembrane region" description="Helical" evidence="9">
    <location>
        <begin position="116"/>
        <end position="134"/>
    </location>
</feature>
<comment type="subcellular location">
    <subcellularLocation>
        <location evidence="1">Membrane</location>
        <topology evidence="1">Multi-pass membrane protein</topology>
    </subcellularLocation>
</comment>
<evidence type="ECO:0000313" key="12">
    <source>
        <dbReference type="Proteomes" id="UP000471120"/>
    </source>
</evidence>
<dbReference type="GO" id="GO:1902600">
    <property type="term" value="P:proton transmembrane transport"/>
    <property type="evidence" value="ECO:0007669"/>
    <property type="project" value="InterPro"/>
</dbReference>
<dbReference type="GO" id="GO:0016020">
    <property type="term" value="C:membrane"/>
    <property type="evidence" value="ECO:0007669"/>
    <property type="project" value="UniProtKB-SubCell"/>
</dbReference>
<keyword evidence="5 9" id="KW-0812">Transmembrane</keyword>
<dbReference type="EMBL" id="QRCM01000001">
    <property type="protein sequence ID" value="TXG90927.1"/>
    <property type="molecule type" value="Genomic_DNA"/>
</dbReference>
<keyword evidence="3" id="KW-0813">Transport</keyword>
<evidence type="ECO:0000256" key="6">
    <source>
        <dbReference type="ARBA" id="ARBA00022989"/>
    </source>
</evidence>
<evidence type="ECO:0000313" key="11">
    <source>
        <dbReference type="EMBL" id="TXG90927.1"/>
    </source>
</evidence>
<comment type="similarity">
    <text evidence="2">Belongs to the monovalent cation:proton antiporter 2 (CPA2) transporter (TC 2.A.37) family.</text>
</comment>
<evidence type="ECO:0000256" key="7">
    <source>
        <dbReference type="ARBA" id="ARBA00023065"/>
    </source>
</evidence>
<feature type="transmembrane region" description="Helical" evidence="9">
    <location>
        <begin position="357"/>
        <end position="377"/>
    </location>
</feature>
<feature type="transmembrane region" description="Helical" evidence="9">
    <location>
        <begin position="294"/>
        <end position="314"/>
    </location>
</feature>
<name>A0A6P2CDU9_9NOCA</name>
<evidence type="ECO:0000256" key="1">
    <source>
        <dbReference type="ARBA" id="ARBA00004141"/>
    </source>
</evidence>
<gene>
    <name evidence="11" type="ORF">DW322_12715</name>
</gene>
<keyword evidence="4" id="KW-0050">Antiport</keyword>
<protein>
    <submittedName>
        <fullName evidence="11">Cation:proton antiporter</fullName>
    </submittedName>
</protein>
<dbReference type="AlphaFoldDB" id="A0A6P2CDU9"/>
<feature type="transmembrane region" description="Helical" evidence="9">
    <location>
        <begin position="88"/>
        <end position="110"/>
    </location>
</feature>
<evidence type="ECO:0000259" key="10">
    <source>
        <dbReference type="Pfam" id="PF00999"/>
    </source>
</evidence>
<feature type="transmembrane region" description="Helical" evidence="9">
    <location>
        <begin position="6"/>
        <end position="25"/>
    </location>
</feature>
<dbReference type="InterPro" id="IPR038770">
    <property type="entry name" value="Na+/solute_symporter_sf"/>
</dbReference>
<dbReference type="Proteomes" id="UP000471120">
    <property type="component" value="Unassembled WGS sequence"/>
</dbReference>
<dbReference type="GO" id="GO:0015297">
    <property type="term" value="F:antiporter activity"/>
    <property type="evidence" value="ECO:0007669"/>
    <property type="project" value="UniProtKB-KW"/>
</dbReference>
<feature type="domain" description="Cation/H+ exchanger transmembrane" evidence="10">
    <location>
        <begin position="18"/>
        <end position="369"/>
    </location>
</feature>
<evidence type="ECO:0000256" key="5">
    <source>
        <dbReference type="ARBA" id="ARBA00022692"/>
    </source>
</evidence>
<dbReference type="InterPro" id="IPR006153">
    <property type="entry name" value="Cation/H_exchanger_TM"/>
</dbReference>
<comment type="caution">
    <text evidence="11">The sequence shown here is derived from an EMBL/GenBank/DDBJ whole genome shotgun (WGS) entry which is preliminary data.</text>
</comment>
<evidence type="ECO:0000256" key="9">
    <source>
        <dbReference type="SAM" id="Phobius"/>
    </source>
</evidence>
<dbReference type="RefSeq" id="WP_010836496.1">
    <property type="nucleotide sequence ID" value="NZ_QRCM01000001.1"/>
</dbReference>
<feature type="transmembrane region" description="Helical" evidence="9">
    <location>
        <begin position="219"/>
        <end position="252"/>
    </location>
</feature>
<organism evidence="11 12">
    <name type="scientific">Rhodococcus rhodnii</name>
    <dbReference type="NCBI Taxonomy" id="38312"/>
    <lineage>
        <taxon>Bacteria</taxon>
        <taxon>Bacillati</taxon>
        <taxon>Actinomycetota</taxon>
        <taxon>Actinomycetes</taxon>
        <taxon>Mycobacteriales</taxon>
        <taxon>Nocardiaceae</taxon>
        <taxon>Rhodococcus</taxon>
    </lineage>
</organism>
<accession>A0A6P2CDU9</accession>
<dbReference type="PANTHER" id="PTHR43562:SF1">
    <property type="entry name" value="NA(+)_H(+) ANTIPORTER YJBQ-RELATED"/>
    <property type="match status" value="1"/>
</dbReference>
<feature type="transmembrane region" description="Helical" evidence="9">
    <location>
        <begin position="264"/>
        <end position="282"/>
    </location>
</feature>
<feature type="transmembrane region" description="Helical" evidence="9">
    <location>
        <begin position="326"/>
        <end position="345"/>
    </location>
</feature>
<sequence length="385" mass="39667">MTHVWWSLVSILASGLAASFVATALRGRIPEVVVMLAFGIAIGPHALGLASFGSEVDILRELGLGMLFLLAGYEIDPNELRGRTGRRATLTWLVCLALAFALVFGLAAAGAVTAEVAVAIALTSTAIGTLLPILTDNELTETRLGRVVVSHGAIGEIGPVVAMSVLLGARGALAELIALAGFVVAALVVWLVHRRLAASALGAVVARGLETTSQTPVRAVVVLLVLLLAVASSFDLDIILGAFAAGFILRTIAPDDAPVLESKLGAIGYGLLVPVFFVGAGMAIDLRAVAAHPWLPLIFVGLILLVRGLPVFLVERSFAVRDRVRIALFASTGLPIVVAVTQVAVAAGEMSGENASVLVFGGAVTVLVLPSLALALGGRREVSPR</sequence>
<evidence type="ECO:0000256" key="2">
    <source>
        <dbReference type="ARBA" id="ARBA00005551"/>
    </source>
</evidence>
<keyword evidence="8 9" id="KW-0472">Membrane</keyword>
<dbReference type="Pfam" id="PF00999">
    <property type="entry name" value="Na_H_Exchanger"/>
    <property type="match status" value="1"/>
</dbReference>
<keyword evidence="7" id="KW-0406">Ion transport</keyword>
<dbReference type="Gene3D" id="1.20.1530.20">
    <property type="match status" value="1"/>
</dbReference>
<feature type="transmembrane region" description="Helical" evidence="9">
    <location>
        <begin position="32"/>
        <end position="52"/>
    </location>
</feature>